<organism evidence="1 2">
    <name type="scientific">Cochliobolus carbonum (strain 26-R-13)</name>
    <name type="common">Maize leaf spot fungus</name>
    <name type="synonym">Bipolaris zeicola</name>
    <dbReference type="NCBI Taxonomy" id="930089"/>
    <lineage>
        <taxon>Eukaryota</taxon>
        <taxon>Fungi</taxon>
        <taxon>Dikarya</taxon>
        <taxon>Ascomycota</taxon>
        <taxon>Pezizomycotina</taxon>
        <taxon>Dothideomycetes</taxon>
        <taxon>Pleosporomycetidae</taxon>
        <taxon>Pleosporales</taxon>
        <taxon>Pleosporineae</taxon>
        <taxon>Pleosporaceae</taxon>
        <taxon>Bipolaris</taxon>
    </lineage>
</organism>
<dbReference type="KEGG" id="bze:COCCADRAFT_101723"/>
<dbReference type="GeneID" id="19142420"/>
<evidence type="ECO:0000313" key="2">
    <source>
        <dbReference type="Proteomes" id="UP000053841"/>
    </source>
</evidence>
<protein>
    <submittedName>
        <fullName evidence="1">Uncharacterized protein</fullName>
    </submittedName>
</protein>
<name>W6XZW0_COCC2</name>
<sequence>YGCGCGEASEDLGEWWDGLGAKTMYSTGTGTGTDTDKFKAPATRVSVPRFTGQVTIYYIHVHLHEL</sequence>
<dbReference type="Proteomes" id="UP000053841">
    <property type="component" value="Unassembled WGS sequence"/>
</dbReference>
<dbReference type="RefSeq" id="XP_007714438.1">
    <property type="nucleotide sequence ID" value="XM_007716248.1"/>
</dbReference>
<gene>
    <name evidence="1" type="ORF">COCCADRAFT_101723</name>
</gene>
<feature type="non-terminal residue" evidence="1">
    <location>
        <position position="1"/>
    </location>
</feature>
<reference evidence="1 2" key="1">
    <citation type="journal article" date="2013" name="PLoS Genet.">
        <title>Comparative genome structure, secondary metabolite, and effector coding capacity across Cochliobolus pathogens.</title>
        <authorList>
            <person name="Condon B.J."/>
            <person name="Leng Y."/>
            <person name="Wu D."/>
            <person name="Bushley K.E."/>
            <person name="Ohm R.A."/>
            <person name="Otillar R."/>
            <person name="Martin J."/>
            <person name="Schackwitz W."/>
            <person name="Grimwood J."/>
            <person name="MohdZainudin N."/>
            <person name="Xue C."/>
            <person name="Wang R."/>
            <person name="Manning V.A."/>
            <person name="Dhillon B."/>
            <person name="Tu Z.J."/>
            <person name="Steffenson B.J."/>
            <person name="Salamov A."/>
            <person name="Sun H."/>
            <person name="Lowry S."/>
            <person name="LaButti K."/>
            <person name="Han J."/>
            <person name="Copeland A."/>
            <person name="Lindquist E."/>
            <person name="Barry K."/>
            <person name="Schmutz J."/>
            <person name="Baker S.E."/>
            <person name="Ciuffetti L.M."/>
            <person name="Grigoriev I.V."/>
            <person name="Zhong S."/>
            <person name="Turgeon B.G."/>
        </authorList>
    </citation>
    <scope>NUCLEOTIDE SEQUENCE [LARGE SCALE GENOMIC DNA]</scope>
    <source>
        <strain evidence="1 2">26-R-13</strain>
    </source>
</reference>
<accession>W6XZW0</accession>
<dbReference type="AlphaFoldDB" id="W6XZW0"/>
<evidence type="ECO:0000313" key="1">
    <source>
        <dbReference type="EMBL" id="EUC31243.1"/>
    </source>
</evidence>
<dbReference type="HOGENOM" id="CLU_2838031_0_0_1"/>
<dbReference type="EMBL" id="KI964669">
    <property type="protein sequence ID" value="EUC31243.1"/>
    <property type="molecule type" value="Genomic_DNA"/>
</dbReference>
<keyword evidence="2" id="KW-1185">Reference proteome</keyword>
<proteinExistence type="predicted"/>